<dbReference type="Proteomes" id="UP000887565">
    <property type="component" value="Unplaced"/>
</dbReference>
<sequence>MQGLRREKFNRRIDTRRIERRCQRDTVPRVHGSKICVVWQSRGLAWQMWFESCGTGQRGSLQYWSCSDDQ</sequence>
<name>A0A915HF86_ROMCU</name>
<protein>
    <submittedName>
        <fullName evidence="2">Uncharacterized protein</fullName>
    </submittedName>
</protein>
<evidence type="ECO:0000313" key="2">
    <source>
        <dbReference type="WBParaSite" id="nRc.2.0.1.t00329-RA"/>
    </source>
</evidence>
<evidence type="ECO:0000313" key="1">
    <source>
        <dbReference type="Proteomes" id="UP000887565"/>
    </source>
</evidence>
<proteinExistence type="predicted"/>
<organism evidence="1 2">
    <name type="scientific">Romanomermis culicivorax</name>
    <name type="common">Nematode worm</name>
    <dbReference type="NCBI Taxonomy" id="13658"/>
    <lineage>
        <taxon>Eukaryota</taxon>
        <taxon>Metazoa</taxon>
        <taxon>Ecdysozoa</taxon>
        <taxon>Nematoda</taxon>
        <taxon>Enoplea</taxon>
        <taxon>Dorylaimia</taxon>
        <taxon>Mermithida</taxon>
        <taxon>Mermithoidea</taxon>
        <taxon>Mermithidae</taxon>
        <taxon>Romanomermis</taxon>
    </lineage>
</organism>
<dbReference type="WBParaSite" id="nRc.2.0.1.t00329-RA">
    <property type="protein sequence ID" value="nRc.2.0.1.t00329-RA"/>
    <property type="gene ID" value="nRc.2.0.1.g00329"/>
</dbReference>
<keyword evidence="1" id="KW-1185">Reference proteome</keyword>
<accession>A0A915HF86</accession>
<reference evidence="2" key="1">
    <citation type="submission" date="2022-11" db="UniProtKB">
        <authorList>
            <consortium name="WormBaseParasite"/>
        </authorList>
    </citation>
    <scope>IDENTIFICATION</scope>
</reference>
<dbReference type="AlphaFoldDB" id="A0A915HF86"/>